<dbReference type="Pfam" id="PF07574">
    <property type="entry name" value="SMC_Nse1"/>
    <property type="match status" value="1"/>
</dbReference>
<dbReference type="GO" id="GO:0061630">
    <property type="term" value="F:ubiquitin protein ligase activity"/>
    <property type="evidence" value="ECO:0007669"/>
    <property type="project" value="UniProtKB-EC"/>
</dbReference>
<keyword evidence="1" id="KW-0833">Ubl conjugation pathway</keyword>
<dbReference type="GO" id="GO:0008270">
    <property type="term" value="F:zinc ion binding"/>
    <property type="evidence" value="ECO:0007669"/>
    <property type="project" value="UniProtKB-KW"/>
</dbReference>
<dbReference type="AlphaFoldDB" id="A0A1G4K0H6"/>
<evidence type="ECO:0000256" key="1">
    <source>
        <dbReference type="RuleBase" id="RU368018"/>
    </source>
</evidence>
<dbReference type="InterPro" id="IPR011513">
    <property type="entry name" value="Nse1"/>
</dbReference>
<accession>A0A1G4K0H6</accession>
<keyword evidence="1" id="KW-0862">Zinc</keyword>
<name>A0A1G4K0H6_9SACH</name>
<gene>
    <name evidence="2" type="ORF">LANO_0E15016G</name>
</gene>
<dbReference type="EC" id="2.3.2.27" evidence="1"/>
<dbReference type="Proteomes" id="UP000189911">
    <property type="component" value="Chromosome E"/>
</dbReference>
<comment type="catalytic activity">
    <reaction evidence="1">
        <text>S-ubiquitinyl-[E2 ubiquitin-conjugating enzyme]-L-cysteine + [acceptor protein]-L-lysine = [E2 ubiquitin-conjugating enzyme]-L-cysteine + N(6)-ubiquitinyl-[acceptor protein]-L-lysine.</text>
        <dbReference type="EC" id="2.3.2.27"/>
    </reaction>
</comment>
<proteinExistence type="inferred from homology"/>
<dbReference type="GO" id="GO:0000724">
    <property type="term" value="P:double-strand break repair via homologous recombination"/>
    <property type="evidence" value="ECO:0007669"/>
    <property type="project" value="TreeGrafter"/>
</dbReference>
<keyword evidence="1" id="KW-0539">Nucleus</keyword>
<dbReference type="PANTHER" id="PTHR20973">
    <property type="entry name" value="NON-SMC ELEMENT 1-RELATED"/>
    <property type="match status" value="1"/>
</dbReference>
<organism evidence="2 3">
    <name type="scientific">Lachancea nothofagi CBS 11611</name>
    <dbReference type="NCBI Taxonomy" id="1266666"/>
    <lineage>
        <taxon>Eukaryota</taxon>
        <taxon>Fungi</taxon>
        <taxon>Dikarya</taxon>
        <taxon>Ascomycota</taxon>
        <taxon>Saccharomycotina</taxon>
        <taxon>Saccharomycetes</taxon>
        <taxon>Saccharomycetales</taxon>
        <taxon>Saccharomycetaceae</taxon>
        <taxon>Lachancea</taxon>
    </lineage>
</organism>
<comment type="subcellular location">
    <subcellularLocation>
        <location evidence="1">Nucleus</location>
    </subcellularLocation>
</comment>
<dbReference type="GO" id="GO:0005634">
    <property type="term" value="C:nucleus"/>
    <property type="evidence" value="ECO:0007669"/>
    <property type="project" value="UniProtKB-SubCell"/>
</dbReference>
<evidence type="ECO:0000313" key="2">
    <source>
        <dbReference type="EMBL" id="SCU97032.1"/>
    </source>
</evidence>
<dbReference type="InterPro" id="IPR036388">
    <property type="entry name" value="WH-like_DNA-bd_sf"/>
</dbReference>
<keyword evidence="1" id="KW-0479">Metal-binding</keyword>
<reference evidence="3" key="1">
    <citation type="submission" date="2016-03" db="EMBL/GenBank/DDBJ databases">
        <authorList>
            <person name="Devillers Hugo."/>
        </authorList>
    </citation>
    <scope>NUCLEOTIDE SEQUENCE [LARGE SCALE GENOMIC DNA]</scope>
</reference>
<dbReference type="Gene3D" id="1.10.10.10">
    <property type="entry name" value="Winged helix-like DNA-binding domain superfamily/Winged helix DNA-binding domain"/>
    <property type="match status" value="1"/>
</dbReference>
<keyword evidence="1" id="KW-0234">DNA repair</keyword>
<keyword evidence="1" id="KW-0233">DNA recombination</keyword>
<dbReference type="GO" id="GO:0030915">
    <property type="term" value="C:Smc5-Smc6 complex"/>
    <property type="evidence" value="ECO:0007669"/>
    <property type="project" value="UniProtKB-UniRule"/>
</dbReference>
<keyword evidence="3" id="KW-1185">Reference proteome</keyword>
<evidence type="ECO:0000313" key="3">
    <source>
        <dbReference type="Proteomes" id="UP000189911"/>
    </source>
</evidence>
<comment type="function">
    <text evidence="1">Acts in a DNA repair pathway for removal of UV-induced DNA damage that is distinct from classical nucleotide excision repair and in repair of ionizing radiation damage. Functions in homologous recombination repair of DNA double strand breaks and in recovery of stalled replication forks.</text>
</comment>
<sequence length="278" mass="31250">MEESLTIGSQLDNVLSEDTRDKLLLQYLLLHRGSCEGTQLVKALEALDPTTLSHNDSSQMLKSWVTRINLALNVIDFKIVRQMGRLGEWNYVYVDLAPADDTKSATSLKPDDLTFVQWAIQRCLEDDKSAQEVNAVKSNVETAVDNVLSEKFSTSEFDGLKLKVDYTCGSTELCQYEELNALEVEGLLVHLCQLRWFYMTDQGRIGLDVRALAELQEYIQARFEVPVCVVCHEIALQGAKCQCGESAWHVSCFRHFVTHVGSSCAHCGEKVQQAVYMS</sequence>
<comment type="subunit">
    <text evidence="1">Component of the Smc5-Smc6 complex.</text>
</comment>
<dbReference type="EMBL" id="LT598451">
    <property type="protein sequence ID" value="SCU97032.1"/>
    <property type="molecule type" value="Genomic_DNA"/>
</dbReference>
<keyword evidence="1" id="KW-0227">DNA damage</keyword>
<keyword evidence="1" id="KW-0808">Transferase</keyword>
<dbReference type="OrthoDB" id="185455at2759"/>
<protein>
    <recommendedName>
        <fullName evidence="1">Non-structural maintenance of chromosomes element 1 homolog</fullName>
        <ecNumber evidence="1">2.3.2.27</ecNumber>
    </recommendedName>
</protein>
<dbReference type="PANTHER" id="PTHR20973:SF0">
    <property type="entry name" value="NON-STRUCTURAL MAINTENANCE OF CHROMOSOMES ELEMENT 1 HOMOLOG"/>
    <property type="match status" value="1"/>
</dbReference>
<keyword evidence="1" id="KW-0863">Zinc-finger</keyword>
<comment type="similarity">
    <text evidence="1">Belongs to the NSE1 family.</text>
</comment>